<protein>
    <submittedName>
        <fullName evidence="4">8-oxo-dGTP pyrophosphatase MutT (NUDIX family)</fullName>
    </submittedName>
</protein>
<evidence type="ECO:0000256" key="1">
    <source>
        <dbReference type="ARBA" id="ARBA00001946"/>
    </source>
</evidence>
<comment type="cofactor">
    <cofactor evidence="1">
        <name>Mg(2+)</name>
        <dbReference type="ChEBI" id="CHEBI:18420"/>
    </cofactor>
</comment>
<dbReference type="AlphaFoldDB" id="A0A7W7W1S4"/>
<dbReference type="PANTHER" id="PTHR11839:SF18">
    <property type="entry name" value="NUDIX HYDROLASE DOMAIN-CONTAINING PROTEIN"/>
    <property type="match status" value="1"/>
</dbReference>
<proteinExistence type="predicted"/>
<accession>A0A7W7W1S4</accession>
<dbReference type="GO" id="GO:0016787">
    <property type="term" value="F:hydrolase activity"/>
    <property type="evidence" value="ECO:0007669"/>
    <property type="project" value="UniProtKB-KW"/>
</dbReference>
<evidence type="ECO:0000259" key="3">
    <source>
        <dbReference type="PROSITE" id="PS51462"/>
    </source>
</evidence>
<evidence type="ECO:0000313" key="5">
    <source>
        <dbReference type="Proteomes" id="UP000523007"/>
    </source>
</evidence>
<organism evidence="4 5">
    <name type="scientific">Lipingzhangella halophila</name>
    <dbReference type="NCBI Taxonomy" id="1783352"/>
    <lineage>
        <taxon>Bacteria</taxon>
        <taxon>Bacillati</taxon>
        <taxon>Actinomycetota</taxon>
        <taxon>Actinomycetes</taxon>
        <taxon>Streptosporangiales</taxon>
        <taxon>Nocardiopsidaceae</taxon>
        <taxon>Lipingzhangella</taxon>
    </lineage>
</organism>
<dbReference type="SUPFAM" id="SSF55811">
    <property type="entry name" value="Nudix"/>
    <property type="match status" value="1"/>
</dbReference>
<dbReference type="Proteomes" id="UP000523007">
    <property type="component" value="Unassembled WGS sequence"/>
</dbReference>
<dbReference type="EMBL" id="JACHJT010000001">
    <property type="protein sequence ID" value="MBB4931287.1"/>
    <property type="molecule type" value="Genomic_DNA"/>
</dbReference>
<dbReference type="InterPro" id="IPR020084">
    <property type="entry name" value="NUDIX_hydrolase_CS"/>
</dbReference>
<reference evidence="4 5" key="1">
    <citation type="submission" date="2020-08" db="EMBL/GenBank/DDBJ databases">
        <title>Sequencing the genomes of 1000 actinobacteria strains.</title>
        <authorList>
            <person name="Klenk H.-P."/>
        </authorList>
    </citation>
    <scope>NUCLEOTIDE SEQUENCE [LARGE SCALE GENOMIC DNA]</scope>
    <source>
        <strain evidence="4 5">DSM 102030</strain>
    </source>
</reference>
<dbReference type="GO" id="GO:0005829">
    <property type="term" value="C:cytosol"/>
    <property type="evidence" value="ECO:0007669"/>
    <property type="project" value="TreeGrafter"/>
</dbReference>
<dbReference type="PROSITE" id="PS00893">
    <property type="entry name" value="NUDIX_BOX"/>
    <property type="match status" value="1"/>
</dbReference>
<dbReference type="PROSITE" id="PS51462">
    <property type="entry name" value="NUDIX"/>
    <property type="match status" value="1"/>
</dbReference>
<dbReference type="InterPro" id="IPR015797">
    <property type="entry name" value="NUDIX_hydrolase-like_dom_sf"/>
</dbReference>
<gene>
    <name evidence="4" type="ORF">F4561_002107</name>
</gene>
<feature type="domain" description="Nudix hydrolase" evidence="3">
    <location>
        <begin position="38"/>
        <end position="166"/>
    </location>
</feature>
<dbReference type="RefSeq" id="WP_184577268.1">
    <property type="nucleotide sequence ID" value="NZ_JACHJT010000001.1"/>
</dbReference>
<dbReference type="Pfam" id="PF00293">
    <property type="entry name" value="NUDIX"/>
    <property type="match status" value="1"/>
</dbReference>
<sequence>MRWIVHSEEPLYTDRWLDIRVADVEITGGRHLQHRVVRSAPGAGAVVMDRRERVLLEWRHRFITDTWAYEIPIGGIHEGEEPAAAAAREVEEETGWRPGPLSPLLYTQPSPGISDSEHHVFLAETATLIGNPAEDWEVERIEWAPLASIPHLVARREIVSGTSLNALLYLYATRSPAAGVEGTNSARQPHAQ</sequence>
<dbReference type="GO" id="GO:0019693">
    <property type="term" value="P:ribose phosphate metabolic process"/>
    <property type="evidence" value="ECO:0007669"/>
    <property type="project" value="TreeGrafter"/>
</dbReference>
<name>A0A7W7W1S4_9ACTN</name>
<evidence type="ECO:0000313" key="4">
    <source>
        <dbReference type="EMBL" id="MBB4931287.1"/>
    </source>
</evidence>
<keyword evidence="2" id="KW-0378">Hydrolase</keyword>
<dbReference type="PANTHER" id="PTHR11839">
    <property type="entry name" value="UDP/ADP-SUGAR PYROPHOSPHATASE"/>
    <property type="match status" value="1"/>
</dbReference>
<comment type="caution">
    <text evidence="4">The sequence shown here is derived from an EMBL/GenBank/DDBJ whole genome shotgun (WGS) entry which is preliminary data.</text>
</comment>
<keyword evidence="5" id="KW-1185">Reference proteome</keyword>
<dbReference type="GO" id="GO:0006753">
    <property type="term" value="P:nucleoside phosphate metabolic process"/>
    <property type="evidence" value="ECO:0007669"/>
    <property type="project" value="TreeGrafter"/>
</dbReference>
<dbReference type="InterPro" id="IPR000086">
    <property type="entry name" value="NUDIX_hydrolase_dom"/>
</dbReference>
<evidence type="ECO:0000256" key="2">
    <source>
        <dbReference type="ARBA" id="ARBA00022801"/>
    </source>
</evidence>
<dbReference type="Gene3D" id="3.90.79.10">
    <property type="entry name" value="Nucleoside Triphosphate Pyrophosphohydrolase"/>
    <property type="match status" value="1"/>
</dbReference>